<dbReference type="PANTHER" id="PTHR17453:SF0">
    <property type="entry name" value="SIGNAL RECOGNITION PARTICLE 19 KDA PROTEIN"/>
    <property type="match status" value="1"/>
</dbReference>
<dbReference type="Gene3D" id="3.30.56.30">
    <property type="entry name" value="Signal recognition particle, SRP19-like subunit"/>
    <property type="match status" value="1"/>
</dbReference>
<dbReference type="OrthoDB" id="2190947at2759"/>
<evidence type="ECO:0000313" key="7">
    <source>
        <dbReference type="Proteomes" id="UP000271241"/>
    </source>
</evidence>
<evidence type="ECO:0000313" key="6">
    <source>
        <dbReference type="EMBL" id="RKP05325.1"/>
    </source>
</evidence>
<organism evidence="6 7">
    <name type="scientific">Thamnocephalis sphaerospora</name>
    <dbReference type="NCBI Taxonomy" id="78915"/>
    <lineage>
        <taxon>Eukaryota</taxon>
        <taxon>Fungi</taxon>
        <taxon>Fungi incertae sedis</taxon>
        <taxon>Zoopagomycota</taxon>
        <taxon>Zoopagomycotina</taxon>
        <taxon>Zoopagomycetes</taxon>
        <taxon>Zoopagales</taxon>
        <taxon>Sigmoideomycetaceae</taxon>
        <taxon>Thamnocephalis</taxon>
    </lineage>
</organism>
<feature type="compositionally biased region" description="Low complexity" evidence="5">
    <location>
        <begin position="131"/>
        <end position="150"/>
    </location>
</feature>
<name>A0A4P9XHY6_9FUNG</name>
<evidence type="ECO:0000256" key="1">
    <source>
        <dbReference type="ARBA" id="ARBA00004496"/>
    </source>
</evidence>
<dbReference type="STRING" id="78915.A0A4P9XHY6"/>
<feature type="compositionally biased region" description="Acidic residues" evidence="5">
    <location>
        <begin position="109"/>
        <end position="118"/>
    </location>
</feature>
<dbReference type="AlphaFoldDB" id="A0A4P9XHY6"/>
<evidence type="ECO:0000256" key="5">
    <source>
        <dbReference type="SAM" id="MobiDB-lite"/>
    </source>
</evidence>
<dbReference type="GO" id="GO:0006617">
    <property type="term" value="P:SRP-dependent cotranslational protein targeting to membrane, signal sequence recognition"/>
    <property type="evidence" value="ECO:0007669"/>
    <property type="project" value="TreeGrafter"/>
</dbReference>
<feature type="region of interest" description="Disordered" evidence="5">
    <location>
        <begin position="80"/>
        <end position="150"/>
    </location>
</feature>
<dbReference type="GO" id="GO:0005786">
    <property type="term" value="C:signal recognition particle, endoplasmic reticulum targeting"/>
    <property type="evidence" value="ECO:0007669"/>
    <property type="project" value="UniProtKB-KW"/>
</dbReference>
<dbReference type="EMBL" id="KZ993170">
    <property type="protein sequence ID" value="RKP05325.1"/>
    <property type="molecule type" value="Genomic_DNA"/>
</dbReference>
<proteinExistence type="predicted"/>
<dbReference type="Pfam" id="PF01922">
    <property type="entry name" value="SRP19"/>
    <property type="match status" value="1"/>
</dbReference>
<evidence type="ECO:0000256" key="2">
    <source>
        <dbReference type="ARBA" id="ARBA00022490"/>
    </source>
</evidence>
<keyword evidence="2" id="KW-0963">Cytoplasm</keyword>
<dbReference type="InterPro" id="IPR036521">
    <property type="entry name" value="SRP19-like_sf"/>
</dbReference>
<protein>
    <recommendedName>
        <fullName evidence="8">Signal recognition particle, SRP19 subunit</fullName>
    </recommendedName>
</protein>
<sequence length="150" mass="16238">MDYPLPAEQQVQHLPGYGQVRYVESDELFKRWVCLYPLYFDADRSLENGRKVSRELAYPQPDARAIVEAVKQLRLPVAFEATNGADTRPAPPSPRAGPAHSTSAAEDAQVGEDAEEGQVLDKDTAHDAAKRASAAPAVPEAAPQAGEGDR</sequence>
<evidence type="ECO:0000256" key="4">
    <source>
        <dbReference type="ARBA" id="ARBA00023274"/>
    </source>
</evidence>
<gene>
    <name evidence="6" type="ORF">THASP1DRAFT_32831</name>
</gene>
<dbReference type="InterPro" id="IPR002778">
    <property type="entry name" value="Signal_recog_particle_SRP19"/>
</dbReference>
<feature type="compositionally biased region" description="Basic and acidic residues" evidence="5">
    <location>
        <begin position="119"/>
        <end position="130"/>
    </location>
</feature>
<evidence type="ECO:0008006" key="8">
    <source>
        <dbReference type="Google" id="ProtNLM"/>
    </source>
</evidence>
<keyword evidence="7" id="KW-1185">Reference proteome</keyword>
<keyword evidence="4" id="KW-0687">Ribonucleoprotein</keyword>
<accession>A0A4P9XHY6</accession>
<dbReference type="Proteomes" id="UP000271241">
    <property type="component" value="Unassembled WGS sequence"/>
</dbReference>
<keyword evidence="3" id="KW-0733">Signal recognition particle</keyword>
<dbReference type="PANTHER" id="PTHR17453">
    <property type="entry name" value="SIGNAL RECOGNITION PARTICLE 19 KD PROTEIN"/>
    <property type="match status" value="1"/>
</dbReference>
<comment type="subcellular location">
    <subcellularLocation>
        <location evidence="1">Cytoplasm</location>
    </subcellularLocation>
</comment>
<dbReference type="GO" id="GO:0008312">
    <property type="term" value="F:7S RNA binding"/>
    <property type="evidence" value="ECO:0007669"/>
    <property type="project" value="InterPro"/>
</dbReference>
<evidence type="ECO:0000256" key="3">
    <source>
        <dbReference type="ARBA" id="ARBA00023135"/>
    </source>
</evidence>
<dbReference type="SUPFAM" id="SSF69695">
    <property type="entry name" value="SRP19"/>
    <property type="match status" value="1"/>
</dbReference>
<reference evidence="7" key="1">
    <citation type="journal article" date="2018" name="Nat. Microbiol.">
        <title>Leveraging single-cell genomics to expand the fungal tree of life.</title>
        <authorList>
            <person name="Ahrendt S.R."/>
            <person name="Quandt C.A."/>
            <person name="Ciobanu D."/>
            <person name="Clum A."/>
            <person name="Salamov A."/>
            <person name="Andreopoulos B."/>
            <person name="Cheng J.F."/>
            <person name="Woyke T."/>
            <person name="Pelin A."/>
            <person name="Henrissat B."/>
            <person name="Reynolds N.K."/>
            <person name="Benny G.L."/>
            <person name="Smith M.E."/>
            <person name="James T.Y."/>
            <person name="Grigoriev I.V."/>
        </authorList>
    </citation>
    <scope>NUCLEOTIDE SEQUENCE [LARGE SCALE GENOMIC DNA]</scope>
    <source>
        <strain evidence="7">RSA 1356</strain>
    </source>
</reference>